<comment type="caution">
    <text evidence="1">The sequence shown here is derived from an EMBL/GenBank/DDBJ whole genome shotgun (WGS) entry which is preliminary data.</text>
</comment>
<sequence>MAYVEITPSVVEPKVRKHYEKLLS</sequence>
<name>A0A0F9I980_9ZZZZ</name>
<protein>
    <submittedName>
        <fullName evidence="1">Uncharacterized protein</fullName>
    </submittedName>
</protein>
<feature type="non-terminal residue" evidence="1">
    <location>
        <position position="24"/>
    </location>
</feature>
<accession>A0A0F9I980</accession>
<dbReference type="EMBL" id="LAZR01013004">
    <property type="protein sequence ID" value="KKM24032.1"/>
    <property type="molecule type" value="Genomic_DNA"/>
</dbReference>
<proteinExistence type="predicted"/>
<organism evidence="1">
    <name type="scientific">marine sediment metagenome</name>
    <dbReference type="NCBI Taxonomy" id="412755"/>
    <lineage>
        <taxon>unclassified sequences</taxon>
        <taxon>metagenomes</taxon>
        <taxon>ecological metagenomes</taxon>
    </lineage>
</organism>
<gene>
    <name evidence="1" type="ORF">LCGC14_1609070</name>
</gene>
<reference evidence="1" key="1">
    <citation type="journal article" date="2015" name="Nature">
        <title>Complex archaea that bridge the gap between prokaryotes and eukaryotes.</title>
        <authorList>
            <person name="Spang A."/>
            <person name="Saw J.H."/>
            <person name="Jorgensen S.L."/>
            <person name="Zaremba-Niedzwiedzka K."/>
            <person name="Martijn J."/>
            <person name="Lind A.E."/>
            <person name="van Eijk R."/>
            <person name="Schleper C."/>
            <person name="Guy L."/>
            <person name="Ettema T.J."/>
        </authorList>
    </citation>
    <scope>NUCLEOTIDE SEQUENCE</scope>
</reference>
<dbReference type="AlphaFoldDB" id="A0A0F9I980"/>
<evidence type="ECO:0000313" key="1">
    <source>
        <dbReference type="EMBL" id="KKM24032.1"/>
    </source>
</evidence>